<dbReference type="Proteomes" id="UP000620596">
    <property type="component" value="Unassembled WGS sequence"/>
</dbReference>
<evidence type="ECO:0000256" key="1">
    <source>
        <dbReference type="SAM" id="MobiDB-lite"/>
    </source>
</evidence>
<dbReference type="EMBL" id="BMIG01000001">
    <property type="protein sequence ID" value="GGA85380.1"/>
    <property type="molecule type" value="Genomic_DNA"/>
</dbReference>
<keyword evidence="3" id="KW-1185">Reference proteome</keyword>
<protein>
    <submittedName>
        <fullName evidence="2">Uncharacterized protein</fullName>
    </submittedName>
</protein>
<proteinExistence type="predicted"/>
<sequence>MSSGQNVSLRTLSAVQTEGGNSQVAVASSLADTGWGDDTDPHGADPLLAEVPPEVPELSGTPALTPPADTTAAVYDVRDLAGPPWLFLDGPLHPPRLSVVLL</sequence>
<comment type="caution">
    <text evidence="2">The sequence shown here is derived from an EMBL/GenBank/DDBJ whole genome shotgun (WGS) entry which is preliminary data.</text>
</comment>
<organism evidence="2 3">
    <name type="scientific">Polaromonas eurypsychrophila</name>
    <dbReference type="NCBI Taxonomy" id="1614635"/>
    <lineage>
        <taxon>Bacteria</taxon>
        <taxon>Pseudomonadati</taxon>
        <taxon>Pseudomonadota</taxon>
        <taxon>Betaproteobacteria</taxon>
        <taxon>Burkholderiales</taxon>
        <taxon>Comamonadaceae</taxon>
        <taxon>Polaromonas</taxon>
    </lineage>
</organism>
<name>A0A916WBY1_9BURK</name>
<gene>
    <name evidence="2" type="ORF">GCM10011496_02450</name>
</gene>
<reference evidence="2" key="1">
    <citation type="journal article" date="2014" name="Int. J. Syst. Evol. Microbiol.">
        <title>Complete genome sequence of Corynebacterium casei LMG S-19264T (=DSM 44701T), isolated from a smear-ripened cheese.</title>
        <authorList>
            <consortium name="US DOE Joint Genome Institute (JGI-PGF)"/>
            <person name="Walter F."/>
            <person name="Albersmeier A."/>
            <person name="Kalinowski J."/>
            <person name="Ruckert C."/>
        </authorList>
    </citation>
    <scope>NUCLEOTIDE SEQUENCE</scope>
    <source>
        <strain evidence="2">CGMCC 1.15322</strain>
    </source>
</reference>
<dbReference type="AlphaFoldDB" id="A0A916WBY1"/>
<reference evidence="2" key="2">
    <citation type="submission" date="2020-09" db="EMBL/GenBank/DDBJ databases">
        <authorList>
            <person name="Sun Q."/>
            <person name="Zhou Y."/>
        </authorList>
    </citation>
    <scope>NUCLEOTIDE SEQUENCE</scope>
    <source>
        <strain evidence="2">CGMCC 1.15322</strain>
    </source>
</reference>
<feature type="region of interest" description="Disordered" evidence="1">
    <location>
        <begin position="17"/>
        <end position="46"/>
    </location>
</feature>
<feature type="compositionally biased region" description="Polar residues" evidence="1">
    <location>
        <begin position="17"/>
        <end position="26"/>
    </location>
</feature>
<evidence type="ECO:0000313" key="3">
    <source>
        <dbReference type="Proteomes" id="UP000620596"/>
    </source>
</evidence>
<accession>A0A916WBY1</accession>
<evidence type="ECO:0000313" key="2">
    <source>
        <dbReference type="EMBL" id="GGA85380.1"/>
    </source>
</evidence>